<organism evidence="1 2">
    <name type="scientific">Opisthorchis viverrini</name>
    <name type="common">Southeast Asian liver fluke</name>
    <dbReference type="NCBI Taxonomy" id="6198"/>
    <lineage>
        <taxon>Eukaryota</taxon>
        <taxon>Metazoa</taxon>
        <taxon>Spiralia</taxon>
        <taxon>Lophotrochozoa</taxon>
        <taxon>Platyhelminthes</taxon>
        <taxon>Trematoda</taxon>
        <taxon>Digenea</taxon>
        <taxon>Opisthorchiida</taxon>
        <taxon>Opisthorchiata</taxon>
        <taxon>Opisthorchiidae</taxon>
        <taxon>Opisthorchis</taxon>
    </lineage>
</organism>
<protein>
    <submittedName>
        <fullName evidence="1">Uncharacterized protein</fullName>
    </submittedName>
</protein>
<proteinExistence type="predicted"/>
<dbReference type="GeneID" id="20320682"/>
<dbReference type="EMBL" id="KL596753">
    <property type="protein sequence ID" value="KER26225.1"/>
    <property type="molecule type" value="Genomic_DNA"/>
</dbReference>
<evidence type="ECO:0000313" key="2">
    <source>
        <dbReference type="Proteomes" id="UP000054324"/>
    </source>
</evidence>
<dbReference type="Proteomes" id="UP000054324">
    <property type="component" value="Unassembled WGS sequence"/>
</dbReference>
<dbReference type="KEGG" id="ovi:T265_06503"/>
<keyword evidence="2" id="KW-1185">Reference proteome</keyword>
<gene>
    <name evidence="1" type="ORF">T265_06503</name>
</gene>
<dbReference type="CTD" id="20320682"/>
<reference evidence="1 2" key="1">
    <citation type="submission" date="2013-11" db="EMBL/GenBank/DDBJ databases">
        <title>Opisthorchis viverrini - life in the bile duct.</title>
        <authorList>
            <person name="Young N.D."/>
            <person name="Nagarajan N."/>
            <person name="Lin S.J."/>
            <person name="Korhonen P.K."/>
            <person name="Jex A.R."/>
            <person name="Hall R.S."/>
            <person name="Safavi-Hemami H."/>
            <person name="Kaewkong W."/>
            <person name="Bertrand D."/>
            <person name="Gao S."/>
            <person name="Seet Q."/>
            <person name="Wongkham S."/>
            <person name="Teh B.T."/>
            <person name="Wongkham C."/>
            <person name="Intapan P.M."/>
            <person name="Maleewong W."/>
            <person name="Yang X."/>
            <person name="Hu M."/>
            <person name="Wang Z."/>
            <person name="Hofmann A."/>
            <person name="Sternberg P.W."/>
            <person name="Tan P."/>
            <person name="Wang J."/>
            <person name="Gasser R.B."/>
        </authorList>
    </citation>
    <scope>NUCLEOTIDE SEQUENCE [LARGE SCALE GENOMIC DNA]</scope>
</reference>
<dbReference type="RefSeq" id="XP_009170041.1">
    <property type="nucleotide sequence ID" value="XM_009171777.1"/>
</dbReference>
<accession>A0A074ZS97</accession>
<name>A0A074ZS97_OPIVI</name>
<sequence length="260" mass="28799">MSKTLLKAGASVCNTTQPTSSIHWVSDRTVFCLKLGDRFFPIVTTAPPDAPSDTSRKAGKLKVQKCWKRSQAVPLDLSVGPRRLLFNETMVDHNDSDLQQRGPLGTMHQTKIQLATDYLQSGLLAFNKSKPNSIRWAVGQHERVMLSLNSLGPATEGPWFEPSLSDSTAPVEDWTTWWYVSPRASLGWFGNWALKGQGCKQKNKRGGRGDVVQAHHNHSKVPTPPNIHSGWGLEHVATCSVEMVMHLHFPPNTAALRLGF</sequence>
<evidence type="ECO:0000313" key="1">
    <source>
        <dbReference type="EMBL" id="KER26225.1"/>
    </source>
</evidence>
<dbReference type="AlphaFoldDB" id="A0A074ZS97"/>